<feature type="signal peptide" evidence="2">
    <location>
        <begin position="1"/>
        <end position="17"/>
    </location>
</feature>
<sequence length="197" mass="21657">MWLSLIVCSLLVNSVIGKVGKSNSTSGKVHPRNMPRESVNVGGTQVKGTSCAQRLCLGCSRRTVHRRSPVQGCLSAPFVTTEWLRRGKMAFPVQGVRSYMMHRKTPEYLQAPMMDFACITFVAKVSKGTDVVRGCVINMRVGELMCDDMEDYEKNENHGREIMCSLCQGNDCNTAPMTTAPSLGLVALMALAAYFKP</sequence>
<evidence type="ECO:0000256" key="2">
    <source>
        <dbReference type="SAM" id="SignalP"/>
    </source>
</evidence>
<evidence type="ECO:0000256" key="1">
    <source>
        <dbReference type="SAM" id="MobiDB-lite"/>
    </source>
</evidence>
<keyword evidence="2" id="KW-0732">Signal</keyword>
<feature type="chain" id="PRO_5046581884" description="Protein sleepless" evidence="2">
    <location>
        <begin position="18"/>
        <end position="197"/>
    </location>
</feature>
<organism evidence="3 4">
    <name type="scientific">Plutella xylostella</name>
    <name type="common">Diamondback moth</name>
    <name type="synonym">Plutella maculipennis</name>
    <dbReference type="NCBI Taxonomy" id="51655"/>
    <lineage>
        <taxon>Eukaryota</taxon>
        <taxon>Metazoa</taxon>
        <taxon>Ecdysozoa</taxon>
        <taxon>Arthropoda</taxon>
        <taxon>Hexapoda</taxon>
        <taxon>Insecta</taxon>
        <taxon>Pterygota</taxon>
        <taxon>Neoptera</taxon>
        <taxon>Endopterygota</taxon>
        <taxon>Lepidoptera</taxon>
        <taxon>Glossata</taxon>
        <taxon>Ditrysia</taxon>
        <taxon>Yponomeutoidea</taxon>
        <taxon>Plutellidae</taxon>
        <taxon>Plutella</taxon>
    </lineage>
</organism>
<proteinExistence type="predicted"/>
<protein>
    <recommendedName>
        <fullName evidence="5">Protein sleepless</fullName>
    </recommendedName>
</protein>
<gene>
    <name evidence="3" type="ORF">JYU34_001651</name>
</gene>
<comment type="caution">
    <text evidence="3">The sequence shown here is derived from an EMBL/GenBank/DDBJ whole genome shotgun (WGS) entry which is preliminary data.</text>
</comment>
<keyword evidence="4" id="KW-1185">Reference proteome</keyword>
<evidence type="ECO:0000313" key="3">
    <source>
        <dbReference type="EMBL" id="KAG7312183.1"/>
    </source>
</evidence>
<dbReference type="EMBL" id="JAHIBW010000003">
    <property type="protein sequence ID" value="KAG7312183.1"/>
    <property type="molecule type" value="Genomic_DNA"/>
</dbReference>
<feature type="region of interest" description="Disordered" evidence="1">
    <location>
        <begin position="22"/>
        <end position="41"/>
    </location>
</feature>
<dbReference type="Proteomes" id="UP000823941">
    <property type="component" value="Chromosome 3"/>
</dbReference>
<evidence type="ECO:0008006" key="5">
    <source>
        <dbReference type="Google" id="ProtNLM"/>
    </source>
</evidence>
<accession>A0ABQ7R4I5</accession>
<reference evidence="3 4" key="1">
    <citation type="submission" date="2021-06" db="EMBL/GenBank/DDBJ databases">
        <title>A haploid diamondback moth (Plutella xylostella L.) genome assembly resolves 31 chromosomes and identifies a diamide resistance mutation.</title>
        <authorList>
            <person name="Ward C.M."/>
            <person name="Perry K.D."/>
            <person name="Baker G."/>
            <person name="Powis K."/>
            <person name="Heckel D.G."/>
            <person name="Baxter S.W."/>
        </authorList>
    </citation>
    <scope>NUCLEOTIDE SEQUENCE [LARGE SCALE GENOMIC DNA]</scope>
    <source>
        <strain evidence="3 4">LV</strain>
        <tissue evidence="3">Single pupa</tissue>
    </source>
</reference>
<name>A0ABQ7R4I5_PLUXY</name>
<evidence type="ECO:0000313" key="4">
    <source>
        <dbReference type="Proteomes" id="UP000823941"/>
    </source>
</evidence>